<name>A0A974Y2A5_9GAMM</name>
<keyword evidence="2" id="KW-0802">TPR repeat</keyword>
<dbReference type="PANTHER" id="PTHR44227">
    <property type="match status" value="1"/>
</dbReference>
<organism evidence="3 4">
    <name type="scientific">Agrilutibacter solisilvae</name>
    <dbReference type="NCBI Taxonomy" id="2763317"/>
    <lineage>
        <taxon>Bacteria</taxon>
        <taxon>Pseudomonadati</taxon>
        <taxon>Pseudomonadota</taxon>
        <taxon>Gammaproteobacteria</taxon>
        <taxon>Lysobacterales</taxon>
        <taxon>Lysobacteraceae</taxon>
        <taxon>Agrilutibacter</taxon>
    </lineage>
</organism>
<dbReference type="AlphaFoldDB" id="A0A974Y2A5"/>
<evidence type="ECO:0000256" key="1">
    <source>
        <dbReference type="ARBA" id="ARBA00022737"/>
    </source>
</evidence>
<keyword evidence="1" id="KW-0677">Repeat</keyword>
<proteinExistence type="predicted"/>
<accession>A0A974Y2A5</accession>
<reference evidence="3 4" key="1">
    <citation type="submission" date="2021-03" db="EMBL/GenBank/DDBJ databases">
        <title>Lysobacter sp. nov. isolated from soil of gangwondo yeongwol, south Korea.</title>
        <authorList>
            <person name="Kim K.R."/>
            <person name="Kim K.H."/>
            <person name="Jeon C.O."/>
        </authorList>
    </citation>
    <scope>NUCLEOTIDE SEQUENCE [LARGE SCALE GENOMIC DNA]</scope>
    <source>
        <strain evidence="3 4">R19</strain>
    </source>
</reference>
<dbReference type="Pfam" id="PF14559">
    <property type="entry name" value="TPR_19"/>
    <property type="match status" value="1"/>
</dbReference>
<dbReference type="InterPro" id="IPR011990">
    <property type="entry name" value="TPR-like_helical_dom_sf"/>
</dbReference>
<dbReference type="InterPro" id="IPR052346">
    <property type="entry name" value="O-mannosyl-transferase_TMTC"/>
</dbReference>
<evidence type="ECO:0000313" key="4">
    <source>
        <dbReference type="Proteomes" id="UP000639274"/>
    </source>
</evidence>
<dbReference type="RefSeq" id="WP_200614945.1">
    <property type="nucleotide sequence ID" value="NZ_CP071518.1"/>
</dbReference>
<dbReference type="Proteomes" id="UP000639274">
    <property type="component" value="Chromosome"/>
</dbReference>
<gene>
    <name evidence="3" type="ORF">I8J32_004105</name>
</gene>
<dbReference type="PANTHER" id="PTHR44227:SF3">
    <property type="entry name" value="PROTEIN O-MANNOSYL-TRANSFERASE TMTC4"/>
    <property type="match status" value="1"/>
</dbReference>
<evidence type="ECO:0000256" key="2">
    <source>
        <dbReference type="ARBA" id="ARBA00022803"/>
    </source>
</evidence>
<sequence length="692" mass="74215">MHEQIIDALRRGAADEALAAARQAVAAEPHDPTAQRLLASALRMTGDIAGAMTVVDQALALSPEDAGLHMERGSLLLTDRGQLDEAQAALARSVGLDPNQFPAYILQAQLALGRGDLDEAHRLARTASRLAPEHPQILGIDGMVALYRGEHDRALKLLTLATQRAPTDPSLKPALGFAYLANGHLAFAEQTFRSLLERAPGSVSLVTMIADLVRRQGRPAEAADSLAPLAQADDGSPGLRRAWARLELEAGRPERALPALSAAFERNPDDLPALEALVDLWRVSGQAEQAREAIDRALAARPQSLPLWRARLLFEPYAGAGALGVVERWMEAMPDHIPALEARATIHDAAGETEQADEIAFQIAALQPGRSSAELRIVDSLLRRDPKAAVARVEGLIAQATDPAYKAGMRQLLGRTQAAAGDPAAAVATWSALQAELIPQRLPLPAVTAGPATLPDFVPAADGTPGVLFLWGPPGSMVETLGATLSAGEVPLLLDRNSPRPPRDPLQRYGTSQELVDGRLDPSFLVSQWRAALPSRGHTGGPVFDWLLWWDNALVPALRAHLGEALLMVGIRDPRDMLLDWLAWGPVNSPFALESPLAGARWMARSLEQLSELHDKDLFPHTIVPLDTIAHDPQGLVSVINRALGLNLPPPPRNALGPNRNQPGAWRAFTGPLAEAFALLTPQAVKFGYPEQ</sequence>
<protein>
    <submittedName>
        <fullName evidence="3">Tetratricopeptide repeat protein</fullName>
    </submittedName>
</protein>
<keyword evidence="4" id="KW-1185">Reference proteome</keyword>
<dbReference type="SMART" id="SM00028">
    <property type="entry name" value="TPR"/>
    <property type="match status" value="6"/>
</dbReference>
<dbReference type="Pfam" id="PF13432">
    <property type="entry name" value="TPR_16"/>
    <property type="match status" value="3"/>
</dbReference>
<dbReference type="EMBL" id="CP071518">
    <property type="protein sequence ID" value="QSX79095.1"/>
    <property type="molecule type" value="Genomic_DNA"/>
</dbReference>
<dbReference type="SUPFAM" id="SSF48452">
    <property type="entry name" value="TPR-like"/>
    <property type="match status" value="1"/>
</dbReference>
<dbReference type="Gene3D" id="1.25.40.10">
    <property type="entry name" value="Tetratricopeptide repeat domain"/>
    <property type="match status" value="1"/>
</dbReference>
<dbReference type="KEGG" id="lsf:I8J32_004105"/>
<dbReference type="InterPro" id="IPR019734">
    <property type="entry name" value="TPR_rpt"/>
</dbReference>
<evidence type="ECO:0000313" key="3">
    <source>
        <dbReference type="EMBL" id="QSX79095.1"/>
    </source>
</evidence>